<dbReference type="EMBL" id="JAPFFF010000050">
    <property type="protein sequence ID" value="KAK8839860.1"/>
    <property type="molecule type" value="Genomic_DNA"/>
</dbReference>
<protein>
    <submittedName>
        <fullName evidence="2">Uncharacterized protein</fullName>
    </submittedName>
</protein>
<feature type="region of interest" description="Disordered" evidence="1">
    <location>
        <begin position="1"/>
        <end position="34"/>
    </location>
</feature>
<feature type="compositionally biased region" description="Basic and acidic residues" evidence="1">
    <location>
        <begin position="1"/>
        <end position="11"/>
    </location>
</feature>
<feature type="region of interest" description="Disordered" evidence="1">
    <location>
        <begin position="183"/>
        <end position="224"/>
    </location>
</feature>
<accession>A0ABR2H0Y9</accession>
<keyword evidence="3" id="KW-1185">Reference proteome</keyword>
<comment type="caution">
    <text evidence="2">The sequence shown here is derived from an EMBL/GenBank/DDBJ whole genome shotgun (WGS) entry which is preliminary data.</text>
</comment>
<gene>
    <name evidence="2" type="ORF">M9Y10_031572</name>
</gene>
<dbReference type="Proteomes" id="UP001470230">
    <property type="component" value="Unassembled WGS sequence"/>
</dbReference>
<reference evidence="2 3" key="1">
    <citation type="submission" date="2024-04" db="EMBL/GenBank/DDBJ databases">
        <title>Tritrichomonas musculus Genome.</title>
        <authorList>
            <person name="Alves-Ferreira E."/>
            <person name="Grigg M."/>
            <person name="Lorenzi H."/>
            <person name="Galac M."/>
        </authorList>
    </citation>
    <scope>NUCLEOTIDE SEQUENCE [LARGE SCALE GENOMIC DNA]</scope>
    <source>
        <strain evidence="2 3">EAF2021</strain>
    </source>
</reference>
<evidence type="ECO:0000313" key="3">
    <source>
        <dbReference type="Proteomes" id="UP001470230"/>
    </source>
</evidence>
<name>A0ABR2H0Y9_9EUKA</name>
<proteinExistence type="predicted"/>
<evidence type="ECO:0000313" key="2">
    <source>
        <dbReference type="EMBL" id="KAK8839860.1"/>
    </source>
</evidence>
<organism evidence="2 3">
    <name type="scientific">Tritrichomonas musculus</name>
    <dbReference type="NCBI Taxonomy" id="1915356"/>
    <lineage>
        <taxon>Eukaryota</taxon>
        <taxon>Metamonada</taxon>
        <taxon>Parabasalia</taxon>
        <taxon>Tritrichomonadida</taxon>
        <taxon>Tritrichomonadidae</taxon>
        <taxon>Tritrichomonas</taxon>
    </lineage>
</organism>
<sequence length="305" mass="34922">MRRKAGEEPIYARRSFGNALPVSPADYDTSPHFGSSTPRYTIKKKYISKIEIDEKDFPDHLEPNNMPKSPSYTIRPRYHESSTSGIGYNYMPNKFGSDGLKKTIGHRIEQPHAVSYSSPDRYNTREKFGQATARYTIGRRLDEDKYNGNSSWVGLRGVDSPGPLYDSSIQPETFFARSPRFTIGEKPTDKKINPRVSNSQRKLPSEYYDPPRDMQMGNGSPRTKIHERTDEISSWMTKGKDQVPGPASYKTENSKGIFFTRQIEIKKKFPEKKIQNPSSEYLLLPELPRGRQCSIGNKETMDLVY</sequence>
<evidence type="ECO:0000256" key="1">
    <source>
        <dbReference type="SAM" id="MobiDB-lite"/>
    </source>
</evidence>